<comment type="subcellular location">
    <subcellularLocation>
        <location evidence="1">Cell membrane</location>
        <topology evidence="1">Multi-pass membrane protein</topology>
    </subcellularLocation>
</comment>
<evidence type="ECO:0000256" key="2">
    <source>
        <dbReference type="ARBA" id="ARBA00022475"/>
    </source>
</evidence>
<evidence type="ECO:0000313" key="8">
    <source>
        <dbReference type="Proteomes" id="UP000036449"/>
    </source>
</evidence>
<evidence type="ECO:0000256" key="5">
    <source>
        <dbReference type="ARBA" id="ARBA00023136"/>
    </source>
</evidence>
<dbReference type="GO" id="GO:0015658">
    <property type="term" value="F:branched-chain amino acid transmembrane transporter activity"/>
    <property type="evidence" value="ECO:0007669"/>
    <property type="project" value="InterPro"/>
</dbReference>
<dbReference type="InterPro" id="IPR001851">
    <property type="entry name" value="ABC_transp_permease"/>
</dbReference>
<feature type="transmembrane region" description="Helical" evidence="6">
    <location>
        <begin position="88"/>
        <end position="111"/>
    </location>
</feature>
<feature type="transmembrane region" description="Helical" evidence="6">
    <location>
        <begin position="64"/>
        <end position="82"/>
    </location>
</feature>
<dbReference type="PATRIC" id="fig|1187852.3.peg.6547"/>
<dbReference type="EMBL" id="LABZ01000080">
    <property type="protein sequence ID" value="KMO41535.1"/>
    <property type="molecule type" value="Genomic_DNA"/>
</dbReference>
<feature type="transmembrane region" description="Helical" evidence="6">
    <location>
        <begin position="15"/>
        <end position="33"/>
    </location>
</feature>
<feature type="transmembrane region" description="Helical" evidence="6">
    <location>
        <begin position="285"/>
        <end position="306"/>
    </location>
</feature>
<keyword evidence="4 6" id="KW-1133">Transmembrane helix</keyword>
<evidence type="ECO:0000256" key="3">
    <source>
        <dbReference type="ARBA" id="ARBA00022692"/>
    </source>
</evidence>
<keyword evidence="8" id="KW-1185">Reference proteome</keyword>
<dbReference type="AlphaFoldDB" id="A0A0J6T2B9"/>
<keyword evidence="3 6" id="KW-0812">Transmembrane</keyword>
<dbReference type="GO" id="GO:0005886">
    <property type="term" value="C:plasma membrane"/>
    <property type="evidence" value="ECO:0007669"/>
    <property type="project" value="UniProtKB-SubCell"/>
</dbReference>
<organism evidence="7 8">
    <name type="scientific">Methylobacterium tarhaniae</name>
    <dbReference type="NCBI Taxonomy" id="1187852"/>
    <lineage>
        <taxon>Bacteria</taxon>
        <taxon>Pseudomonadati</taxon>
        <taxon>Pseudomonadota</taxon>
        <taxon>Alphaproteobacteria</taxon>
        <taxon>Hyphomicrobiales</taxon>
        <taxon>Methylobacteriaceae</taxon>
        <taxon>Methylobacterium</taxon>
    </lineage>
</organism>
<dbReference type="CDD" id="cd06581">
    <property type="entry name" value="TM_PBP1_LivM_like"/>
    <property type="match status" value="1"/>
</dbReference>
<sequence>MPANTVVTKTLRNPLFWLCLIGLALAGVLPFWVSGYILGLLTVAYFFGVFSMAWDLLFGFAGEVNFGPTFLIGLGAYTAGILNGHGVGIPLCLLAGTVAAVIGGLVLALPALRVRGPYFGLTTVVAVLILQNLIVVFADTTGGEIGLTVPDVISIDAATNYWIALGFMGVSGLILYAIAVSPVGLILQASGQDPVEAGALGFNVAKHKLAAFCVSAVFSGLGGALFVFYMGTASVGTLIDVSVGVQVIIGAVLGGRRTIVGGVLGAVFLIAAGELLRPLGPLSTFVVSAAALAVILFVPAGLLGILTRQGSGQGQRA</sequence>
<reference evidence="7 8" key="1">
    <citation type="submission" date="2015-03" db="EMBL/GenBank/DDBJ databases">
        <title>Genome sequencing of Methylobacterium tarhaniae DSM 25844.</title>
        <authorList>
            <person name="Chaudhry V."/>
            <person name="Patil P.B."/>
        </authorList>
    </citation>
    <scope>NUCLEOTIDE SEQUENCE [LARGE SCALE GENOMIC DNA]</scope>
    <source>
        <strain evidence="7 8">DSM 25844</strain>
    </source>
</reference>
<accession>A0A0J6T2B9</accession>
<feature type="transmembrane region" description="Helical" evidence="6">
    <location>
        <begin position="118"/>
        <end position="138"/>
    </location>
</feature>
<dbReference type="PANTHER" id="PTHR30482">
    <property type="entry name" value="HIGH-AFFINITY BRANCHED-CHAIN AMINO ACID TRANSPORT SYSTEM PERMEASE"/>
    <property type="match status" value="1"/>
</dbReference>
<comment type="caution">
    <text evidence="7">The sequence shown here is derived from an EMBL/GenBank/DDBJ whole genome shotgun (WGS) entry which is preliminary data.</text>
</comment>
<feature type="transmembrane region" description="Helical" evidence="6">
    <location>
        <begin position="161"/>
        <end position="188"/>
    </location>
</feature>
<proteinExistence type="predicted"/>
<dbReference type="OrthoDB" id="7262547at2"/>
<dbReference type="Pfam" id="PF02653">
    <property type="entry name" value="BPD_transp_2"/>
    <property type="match status" value="1"/>
</dbReference>
<keyword evidence="5 6" id="KW-0472">Membrane</keyword>
<dbReference type="RefSeq" id="WP_048451255.1">
    <property type="nucleotide sequence ID" value="NZ_LABZ01000080.1"/>
</dbReference>
<dbReference type="Proteomes" id="UP000036449">
    <property type="component" value="Unassembled WGS sequence"/>
</dbReference>
<feature type="transmembrane region" description="Helical" evidence="6">
    <location>
        <begin position="260"/>
        <end position="279"/>
    </location>
</feature>
<evidence type="ECO:0000256" key="4">
    <source>
        <dbReference type="ARBA" id="ARBA00022989"/>
    </source>
</evidence>
<dbReference type="PANTHER" id="PTHR30482:SF20">
    <property type="entry name" value="HIGH-AFFINITY BRANCHED-CHAIN AMINO ACID TRANSPORT SYSTEM PERMEASE PROTEIN LIVM"/>
    <property type="match status" value="1"/>
</dbReference>
<dbReference type="InterPro" id="IPR043428">
    <property type="entry name" value="LivM-like"/>
</dbReference>
<protein>
    <submittedName>
        <fullName evidence="7">ABC transporter permease</fullName>
    </submittedName>
</protein>
<evidence type="ECO:0000256" key="6">
    <source>
        <dbReference type="SAM" id="Phobius"/>
    </source>
</evidence>
<feature type="transmembrane region" description="Helical" evidence="6">
    <location>
        <begin position="209"/>
        <end position="229"/>
    </location>
</feature>
<feature type="transmembrane region" description="Helical" evidence="6">
    <location>
        <begin position="39"/>
        <end position="57"/>
    </location>
</feature>
<keyword evidence="2" id="KW-1003">Cell membrane</keyword>
<feature type="transmembrane region" description="Helical" evidence="6">
    <location>
        <begin position="235"/>
        <end position="253"/>
    </location>
</feature>
<gene>
    <name evidence="7" type="ORF">VQ03_12755</name>
</gene>
<evidence type="ECO:0000256" key="1">
    <source>
        <dbReference type="ARBA" id="ARBA00004651"/>
    </source>
</evidence>
<evidence type="ECO:0000313" key="7">
    <source>
        <dbReference type="EMBL" id="KMO41535.1"/>
    </source>
</evidence>
<name>A0A0J6T2B9_9HYPH</name>